<dbReference type="Pfam" id="PF03446">
    <property type="entry name" value="NAD_binding_2"/>
    <property type="match status" value="1"/>
</dbReference>
<sequence length="103" mass="10336">MLIGFAGLGRMGAPMAAHLARAGHTVLGHDPGVRRAPDGVTLTGVAAELATATVSLSMLPDGATTRDLVVNGLGGAASPHLHVVMGPSDRISSANWPGPRAPR</sequence>
<organism evidence="2 3">
    <name type="scientific">Nonomuraea soli</name>
    <dbReference type="NCBI Taxonomy" id="1032476"/>
    <lineage>
        <taxon>Bacteria</taxon>
        <taxon>Bacillati</taxon>
        <taxon>Actinomycetota</taxon>
        <taxon>Actinomycetes</taxon>
        <taxon>Streptosporangiales</taxon>
        <taxon>Streptosporangiaceae</taxon>
        <taxon>Nonomuraea</taxon>
    </lineage>
</organism>
<dbReference type="EMBL" id="JACDUR010000013">
    <property type="protein sequence ID" value="MBA2897712.1"/>
    <property type="molecule type" value="Genomic_DNA"/>
</dbReference>
<protein>
    <submittedName>
        <fullName evidence="2">3-hydroxyisobutyrate dehydrogenase-like beta-hydroxyacid dehydrogenase</fullName>
    </submittedName>
</protein>
<dbReference type="InterPro" id="IPR006115">
    <property type="entry name" value="6PGDH_NADP-bd"/>
</dbReference>
<feature type="domain" description="6-phosphogluconate dehydrogenase NADP-binding" evidence="1">
    <location>
        <begin position="3"/>
        <end position="79"/>
    </location>
</feature>
<dbReference type="AlphaFoldDB" id="A0A7W0HW38"/>
<reference evidence="2 3" key="1">
    <citation type="submission" date="2020-07" db="EMBL/GenBank/DDBJ databases">
        <title>Genomic Encyclopedia of Type Strains, Phase IV (KMG-IV): sequencing the most valuable type-strain genomes for metagenomic binning, comparative biology and taxonomic classification.</title>
        <authorList>
            <person name="Goeker M."/>
        </authorList>
    </citation>
    <scope>NUCLEOTIDE SEQUENCE [LARGE SCALE GENOMIC DNA]</scope>
    <source>
        <strain evidence="2 3">DSM 45533</strain>
    </source>
</reference>
<evidence type="ECO:0000259" key="1">
    <source>
        <dbReference type="Pfam" id="PF03446"/>
    </source>
</evidence>
<evidence type="ECO:0000313" key="3">
    <source>
        <dbReference type="Proteomes" id="UP000530928"/>
    </source>
</evidence>
<keyword evidence="3" id="KW-1185">Reference proteome</keyword>
<proteinExistence type="predicted"/>
<name>A0A7W0HW38_9ACTN</name>
<accession>A0A7W0HW38</accession>
<dbReference type="SUPFAM" id="SSF51735">
    <property type="entry name" value="NAD(P)-binding Rossmann-fold domains"/>
    <property type="match status" value="1"/>
</dbReference>
<evidence type="ECO:0000313" key="2">
    <source>
        <dbReference type="EMBL" id="MBA2897712.1"/>
    </source>
</evidence>
<dbReference type="InterPro" id="IPR036291">
    <property type="entry name" value="NAD(P)-bd_dom_sf"/>
</dbReference>
<comment type="caution">
    <text evidence="2">The sequence shown here is derived from an EMBL/GenBank/DDBJ whole genome shotgun (WGS) entry which is preliminary data.</text>
</comment>
<dbReference type="RefSeq" id="WP_220134743.1">
    <property type="nucleotide sequence ID" value="NZ_BAABAM010000015.1"/>
</dbReference>
<gene>
    <name evidence="2" type="ORF">HNR30_009118</name>
</gene>
<dbReference type="GO" id="GO:0050661">
    <property type="term" value="F:NADP binding"/>
    <property type="evidence" value="ECO:0007669"/>
    <property type="project" value="InterPro"/>
</dbReference>
<dbReference type="Proteomes" id="UP000530928">
    <property type="component" value="Unassembled WGS sequence"/>
</dbReference>
<dbReference type="Gene3D" id="3.40.50.720">
    <property type="entry name" value="NAD(P)-binding Rossmann-like Domain"/>
    <property type="match status" value="1"/>
</dbReference>